<feature type="compositionally biased region" description="Polar residues" evidence="1">
    <location>
        <begin position="58"/>
        <end position="75"/>
    </location>
</feature>
<dbReference type="Proteomes" id="UP001501371">
    <property type="component" value="Unassembled WGS sequence"/>
</dbReference>
<feature type="region of interest" description="Disordered" evidence="1">
    <location>
        <begin position="1"/>
        <end position="75"/>
    </location>
</feature>
<name>A0ABN1UWQ8_9ACTN</name>
<reference evidence="2 3" key="1">
    <citation type="journal article" date="2019" name="Int. J. Syst. Evol. Microbiol.">
        <title>The Global Catalogue of Microorganisms (GCM) 10K type strain sequencing project: providing services to taxonomists for standard genome sequencing and annotation.</title>
        <authorList>
            <consortium name="The Broad Institute Genomics Platform"/>
            <consortium name="The Broad Institute Genome Sequencing Center for Infectious Disease"/>
            <person name="Wu L."/>
            <person name="Ma J."/>
        </authorList>
    </citation>
    <scope>NUCLEOTIDE SEQUENCE [LARGE SCALE GENOMIC DNA]</scope>
    <source>
        <strain evidence="2 3">JCM 12696</strain>
    </source>
</reference>
<comment type="caution">
    <text evidence="2">The sequence shown here is derived from an EMBL/GenBank/DDBJ whole genome shotgun (WGS) entry which is preliminary data.</text>
</comment>
<evidence type="ECO:0000313" key="2">
    <source>
        <dbReference type="EMBL" id="GAA1176470.1"/>
    </source>
</evidence>
<dbReference type="EMBL" id="BAAAKV010000032">
    <property type="protein sequence ID" value="GAA1176470.1"/>
    <property type="molecule type" value="Genomic_DNA"/>
</dbReference>
<accession>A0ABN1UWQ8</accession>
<evidence type="ECO:0000313" key="3">
    <source>
        <dbReference type="Proteomes" id="UP001501371"/>
    </source>
</evidence>
<keyword evidence="3" id="KW-1185">Reference proteome</keyword>
<sequence length="75" mass="7504">MSERADSPTGTSGTPTPASDSAHSSSGGAHTRTSAPSRRNRAASATSGSTSPREPYVDNNTRIGTPVSLDSGTGQ</sequence>
<protein>
    <submittedName>
        <fullName evidence="2">Uncharacterized protein</fullName>
    </submittedName>
</protein>
<gene>
    <name evidence="2" type="ORF">GCM10009654_37070</name>
</gene>
<proteinExistence type="predicted"/>
<organism evidence="2 3">
    <name type="scientific">Streptomyces hebeiensis</name>
    <dbReference type="NCBI Taxonomy" id="229486"/>
    <lineage>
        <taxon>Bacteria</taxon>
        <taxon>Bacillati</taxon>
        <taxon>Actinomycetota</taxon>
        <taxon>Actinomycetes</taxon>
        <taxon>Kitasatosporales</taxon>
        <taxon>Streptomycetaceae</taxon>
        <taxon>Streptomyces</taxon>
    </lineage>
</organism>
<evidence type="ECO:0000256" key="1">
    <source>
        <dbReference type="SAM" id="MobiDB-lite"/>
    </source>
</evidence>
<feature type="compositionally biased region" description="Low complexity" evidence="1">
    <location>
        <begin position="7"/>
        <end position="51"/>
    </location>
</feature>